<dbReference type="Proteomes" id="UP000824469">
    <property type="component" value="Unassembled WGS sequence"/>
</dbReference>
<dbReference type="InterPro" id="IPR020456">
    <property type="entry name" value="Acylphosphatase"/>
</dbReference>
<evidence type="ECO:0000256" key="2">
    <source>
        <dbReference type="RuleBase" id="RU004168"/>
    </source>
</evidence>
<dbReference type="InterPro" id="IPR001792">
    <property type="entry name" value="Acylphosphatase-like_dom"/>
</dbReference>
<dbReference type="PRINTS" id="PR00112">
    <property type="entry name" value="ACYLPHPHTASE"/>
</dbReference>
<keyword evidence="5" id="KW-1185">Reference proteome</keyword>
<keyword evidence="1" id="KW-0378">Hydrolase</keyword>
<evidence type="ECO:0000256" key="1">
    <source>
        <dbReference type="PROSITE-ProRule" id="PRU00520"/>
    </source>
</evidence>
<dbReference type="Gene3D" id="3.30.70.100">
    <property type="match status" value="1"/>
</dbReference>
<comment type="similarity">
    <text evidence="2">Belongs to the acylphosphatase family.</text>
</comment>
<comment type="caution">
    <text evidence="4">The sequence shown here is derived from an EMBL/GenBank/DDBJ whole genome shotgun (WGS) entry which is preliminary data.</text>
</comment>
<dbReference type="SUPFAM" id="SSF54975">
    <property type="entry name" value="Acylphosphatase/BLUF domain-like"/>
    <property type="match status" value="1"/>
</dbReference>
<dbReference type="PANTHER" id="PTHR47268">
    <property type="entry name" value="ACYLPHOSPHATASE"/>
    <property type="match status" value="1"/>
</dbReference>
<dbReference type="InterPro" id="IPR036046">
    <property type="entry name" value="Acylphosphatase-like_dom_sf"/>
</dbReference>
<proteinExistence type="inferred from homology"/>
<dbReference type="AlphaFoldDB" id="A0AA38G0W8"/>
<dbReference type="EC" id="3.6.1.7" evidence="1"/>
<evidence type="ECO:0000313" key="4">
    <source>
        <dbReference type="EMBL" id="KAH9314342.1"/>
    </source>
</evidence>
<evidence type="ECO:0000259" key="3">
    <source>
        <dbReference type="PROSITE" id="PS51160"/>
    </source>
</evidence>
<feature type="active site" evidence="1">
    <location>
        <position position="69"/>
    </location>
</feature>
<organism evidence="4 5">
    <name type="scientific">Taxus chinensis</name>
    <name type="common">Chinese yew</name>
    <name type="synonym">Taxus wallichiana var. chinensis</name>
    <dbReference type="NCBI Taxonomy" id="29808"/>
    <lineage>
        <taxon>Eukaryota</taxon>
        <taxon>Viridiplantae</taxon>
        <taxon>Streptophyta</taxon>
        <taxon>Embryophyta</taxon>
        <taxon>Tracheophyta</taxon>
        <taxon>Spermatophyta</taxon>
        <taxon>Pinopsida</taxon>
        <taxon>Pinidae</taxon>
        <taxon>Conifers II</taxon>
        <taxon>Cupressales</taxon>
        <taxon>Taxaceae</taxon>
        <taxon>Taxus</taxon>
    </lineage>
</organism>
<dbReference type="Pfam" id="PF00708">
    <property type="entry name" value="Acylphosphatase"/>
    <property type="match status" value="1"/>
</dbReference>
<dbReference type="EMBL" id="JAHRHJ020000005">
    <property type="protein sequence ID" value="KAH9314342.1"/>
    <property type="molecule type" value="Genomic_DNA"/>
</dbReference>
<name>A0AA38G0W8_TAXCH</name>
<sequence>MTGPFAHNSVCKISLSSNFLSTLKMSSGSSSTSAKTVNVRVKGVVQGVFYRKWTAENAQQLGLKGWVRNRRDGTVEAVISGDPKSVDDMLQRCKRGPPAAVVTGVDINPTQEAVGQTFDLKPTQ</sequence>
<feature type="domain" description="Acylphosphatase-like" evidence="3">
    <location>
        <begin position="36"/>
        <end position="122"/>
    </location>
</feature>
<feature type="active site" evidence="1">
    <location>
        <position position="51"/>
    </location>
</feature>
<dbReference type="OMA" id="VGFRWSM"/>
<dbReference type="GO" id="GO:0003998">
    <property type="term" value="F:acylphosphatase activity"/>
    <property type="evidence" value="ECO:0007669"/>
    <property type="project" value="UniProtKB-EC"/>
</dbReference>
<accession>A0AA38G0W8</accession>
<dbReference type="PANTHER" id="PTHR47268:SF4">
    <property type="entry name" value="ACYLPHOSPHATASE"/>
    <property type="match status" value="1"/>
</dbReference>
<dbReference type="PROSITE" id="PS51160">
    <property type="entry name" value="ACYLPHOSPHATASE_3"/>
    <property type="match status" value="1"/>
</dbReference>
<gene>
    <name evidence="4" type="ORF">KI387_022969</name>
</gene>
<evidence type="ECO:0000313" key="5">
    <source>
        <dbReference type="Proteomes" id="UP000824469"/>
    </source>
</evidence>
<reference evidence="4 5" key="1">
    <citation type="journal article" date="2021" name="Nat. Plants">
        <title>The Taxus genome provides insights into paclitaxel biosynthesis.</title>
        <authorList>
            <person name="Xiong X."/>
            <person name="Gou J."/>
            <person name="Liao Q."/>
            <person name="Li Y."/>
            <person name="Zhou Q."/>
            <person name="Bi G."/>
            <person name="Li C."/>
            <person name="Du R."/>
            <person name="Wang X."/>
            <person name="Sun T."/>
            <person name="Guo L."/>
            <person name="Liang H."/>
            <person name="Lu P."/>
            <person name="Wu Y."/>
            <person name="Zhang Z."/>
            <person name="Ro D.K."/>
            <person name="Shang Y."/>
            <person name="Huang S."/>
            <person name="Yan J."/>
        </authorList>
    </citation>
    <scope>NUCLEOTIDE SEQUENCE [LARGE SCALE GENOMIC DNA]</scope>
    <source>
        <strain evidence="4">Ta-2019</strain>
    </source>
</reference>
<protein>
    <recommendedName>
        <fullName evidence="1">acylphosphatase</fullName>
        <ecNumber evidence="1">3.6.1.7</ecNumber>
    </recommendedName>
</protein>
<comment type="catalytic activity">
    <reaction evidence="1">
        <text>an acyl phosphate + H2O = a carboxylate + phosphate + H(+)</text>
        <dbReference type="Rhea" id="RHEA:14965"/>
        <dbReference type="ChEBI" id="CHEBI:15377"/>
        <dbReference type="ChEBI" id="CHEBI:15378"/>
        <dbReference type="ChEBI" id="CHEBI:29067"/>
        <dbReference type="ChEBI" id="CHEBI:43474"/>
        <dbReference type="ChEBI" id="CHEBI:59918"/>
        <dbReference type="EC" id="3.6.1.7"/>
    </reaction>
</comment>
<dbReference type="PROSITE" id="PS00151">
    <property type="entry name" value="ACYLPHOSPHATASE_2"/>
    <property type="match status" value="1"/>
</dbReference>
<dbReference type="InterPro" id="IPR017968">
    <property type="entry name" value="Acylphosphatase_CS"/>
</dbReference>